<proteinExistence type="predicted"/>
<evidence type="ECO:0000313" key="2">
    <source>
        <dbReference type="EMBL" id="PTB81740.1"/>
    </source>
</evidence>
<feature type="region of interest" description="Disordered" evidence="1">
    <location>
        <begin position="77"/>
        <end position="99"/>
    </location>
</feature>
<name>A0A2T4CJL1_TRILO</name>
<evidence type="ECO:0000313" key="3">
    <source>
        <dbReference type="Proteomes" id="UP000240760"/>
    </source>
</evidence>
<dbReference type="Proteomes" id="UP000240760">
    <property type="component" value="Unassembled WGS sequence"/>
</dbReference>
<reference evidence="2 3" key="1">
    <citation type="submission" date="2016-07" db="EMBL/GenBank/DDBJ databases">
        <title>Multiple horizontal gene transfer events from other fungi enriched the ability of initially mycotrophic Trichoderma (Ascomycota) to feed on dead plant biomass.</title>
        <authorList>
            <consortium name="DOE Joint Genome Institute"/>
            <person name="Aerts A."/>
            <person name="Atanasova L."/>
            <person name="Chenthamara K."/>
            <person name="Zhang J."/>
            <person name="Grujic M."/>
            <person name="Henrissat B."/>
            <person name="Kuo A."/>
            <person name="Salamov A."/>
            <person name="Lipzen A."/>
            <person name="Labutti K."/>
            <person name="Barry K."/>
            <person name="Miao Y."/>
            <person name="Rahimi M.J."/>
            <person name="Shen Q."/>
            <person name="Grigoriev I.V."/>
            <person name="Kubicek C.P."/>
            <person name="Druzhinina I.S."/>
        </authorList>
    </citation>
    <scope>NUCLEOTIDE SEQUENCE [LARGE SCALE GENOMIC DNA]</scope>
    <source>
        <strain evidence="2 3">ATCC 18648</strain>
    </source>
</reference>
<accession>A0A2T4CJL1</accession>
<keyword evidence="3" id="KW-1185">Reference proteome</keyword>
<protein>
    <submittedName>
        <fullName evidence="2">Uncharacterized protein</fullName>
    </submittedName>
</protein>
<gene>
    <name evidence="2" type="ORF">M440DRAFT_1022675</name>
</gene>
<sequence>MRMPSRRADFGSSPFRSRCMRPSNPLPYLTYLNSHMHMQKKKKPRFPCQSRFAASVSHASAASHAQPAVVSLNHPSERHIHQTKSDKHANRTISSSLKPHKQVTLDLQYPPPEKPKTLASLSASMPHATPTSLCRPFKALQLSAGRTGHFHAVESGFVRSAGLVPNRLVLHTGTDTHMSTLSKQLILSAWVAYCL</sequence>
<dbReference type="EMBL" id="KZ679126">
    <property type="protein sequence ID" value="PTB81740.1"/>
    <property type="molecule type" value="Genomic_DNA"/>
</dbReference>
<feature type="compositionally biased region" description="Basic and acidic residues" evidence="1">
    <location>
        <begin position="77"/>
        <end position="89"/>
    </location>
</feature>
<organism evidence="2 3">
    <name type="scientific">Trichoderma longibrachiatum ATCC 18648</name>
    <dbReference type="NCBI Taxonomy" id="983965"/>
    <lineage>
        <taxon>Eukaryota</taxon>
        <taxon>Fungi</taxon>
        <taxon>Dikarya</taxon>
        <taxon>Ascomycota</taxon>
        <taxon>Pezizomycotina</taxon>
        <taxon>Sordariomycetes</taxon>
        <taxon>Hypocreomycetidae</taxon>
        <taxon>Hypocreales</taxon>
        <taxon>Hypocreaceae</taxon>
        <taxon>Trichoderma</taxon>
    </lineage>
</organism>
<dbReference type="AlphaFoldDB" id="A0A2T4CJL1"/>
<evidence type="ECO:0000256" key="1">
    <source>
        <dbReference type="SAM" id="MobiDB-lite"/>
    </source>
</evidence>